<feature type="region of interest" description="Disordered" evidence="1">
    <location>
        <begin position="75"/>
        <end position="181"/>
    </location>
</feature>
<evidence type="ECO:0000256" key="1">
    <source>
        <dbReference type="SAM" id="MobiDB-lite"/>
    </source>
</evidence>
<sequence>MTTMARRGVGFAGASLKSSLERLLIMLRRRWRGRRGGIEAVWICKEESSSINETGNVQLESSSSCTVLNEECKEADISASNDDEDSEGKETGDGTSSVAIEESTATADTGDKPQINKIPASEGIALLSQRRAPKRGRNARKVNATPVVTTAHDNSHQKKKGKGKSIRNWLRDTRTDFVRGP</sequence>
<evidence type="ECO:0000313" key="3">
    <source>
        <dbReference type="Proteomes" id="UP001381693"/>
    </source>
</evidence>
<feature type="compositionally biased region" description="Polar residues" evidence="1">
    <location>
        <begin position="93"/>
        <end position="107"/>
    </location>
</feature>
<dbReference type="EMBL" id="JAXCGZ010012545">
    <property type="protein sequence ID" value="KAK7073530.1"/>
    <property type="molecule type" value="Genomic_DNA"/>
</dbReference>
<evidence type="ECO:0000313" key="2">
    <source>
        <dbReference type="EMBL" id="KAK7073530.1"/>
    </source>
</evidence>
<gene>
    <name evidence="2" type="ORF">SK128_021534</name>
</gene>
<keyword evidence="3" id="KW-1185">Reference proteome</keyword>
<feature type="compositionally biased region" description="Basic residues" evidence="1">
    <location>
        <begin position="131"/>
        <end position="140"/>
    </location>
</feature>
<accession>A0AAN8WWC1</accession>
<protein>
    <submittedName>
        <fullName evidence="2">Uncharacterized protein</fullName>
    </submittedName>
</protein>
<proteinExistence type="predicted"/>
<dbReference type="AlphaFoldDB" id="A0AAN8WWC1"/>
<feature type="compositionally biased region" description="Basic and acidic residues" evidence="1">
    <location>
        <begin position="169"/>
        <end position="181"/>
    </location>
</feature>
<dbReference type="Proteomes" id="UP001381693">
    <property type="component" value="Unassembled WGS sequence"/>
</dbReference>
<comment type="caution">
    <text evidence="2">The sequence shown here is derived from an EMBL/GenBank/DDBJ whole genome shotgun (WGS) entry which is preliminary data.</text>
</comment>
<feature type="non-terminal residue" evidence="2">
    <location>
        <position position="181"/>
    </location>
</feature>
<name>A0AAN8WWC1_HALRR</name>
<reference evidence="2 3" key="1">
    <citation type="submission" date="2023-11" db="EMBL/GenBank/DDBJ databases">
        <title>Halocaridina rubra genome assembly.</title>
        <authorList>
            <person name="Smith C."/>
        </authorList>
    </citation>
    <scope>NUCLEOTIDE SEQUENCE [LARGE SCALE GENOMIC DNA]</scope>
    <source>
        <strain evidence="2">EP-1</strain>
        <tissue evidence="2">Whole</tissue>
    </source>
</reference>
<organism evidence="2 3">
    <name type="scientific">Halocaridina rubra</name>
    <name type="common">Hawaiian red shrimp</name>
    <dbReference type="NCBI Taxonomy" id="373956"/>
    <lineage>
        <taxon>Eukaryota</taxon>
        <taxon>Metazoa</taxon>
        <taxon>Ecdysozoa</taxon>
        <taxon>Arthropoda</taxon>
        <taxon>Crustacea</taxon>
        <taxon>Multicrustacea</taxon>
        <taxon>Malacostraca</taxon>
        <taxon>Eumalacostraca</taxon>
        <taxon>Eucarida</taxon>
        <taxon>Decapoda</taxon>
        <taxon>Pleocyemata</taxon>
        <taxon>Caridea</taxon>
        <taxon>Atyoidea</taxon>
        <taxon>Atyidae</taxon>
        <taxon>Halocaridina</taxon>
    </lineage>
</organism>